<proteinExistence type="predicted"/>
<sequence length="348" mass="41531">MKFPQSGYILQSMAVIFLHSLLHLTVVKLAMGICHDYEVKKLFKRLSCYLPYPLVPEWEMLIERKASEFGLPHILHNKVIQTVHAMLFDIRKWLPFQFGSMTYEENFVDSLHWKTDGTIDITKTGKSLLQIGDLTDIVRFQIACSFCLEDDIRILWQKLPEWEKECLSTSHTFSVRSHYWIPKLKGDEVKVNSEFIFCCGNPFPNMVQLKFLLNEMEIDERLEALNNVILLTKMDETDMWLCLLQMIIQEQEYFFKKYPYQVLLCLTEWPYLHFFLDAAEHIWPYLSKSAFTEVLRWIKLRCQDMQHFDYNELFEEFWNRSPADFKEYVNSSEELTAYINVATEDDIW</sequence>
<evidence type="ECO:0000313" key="3">
    <source>
        <dbReference type="Proteomes" id="UP000887013"/>
    </source>
</evidence>
<evidence type="ECO:0000313" key="2">
    <source>
        <dbReference type="EMBL" id="GFT24670.1"/>
    </source>
</evidence>
<comment type="caution">
    <text evidence="2">The sequence shown here is derived from an EMBL/GenBank/DDBJ whole genome shotgun (WGS) entry which is preliminary data.</text>
</comment>
<name>A0A8X6TM07_NEPPI</name>
<keyword evidence="3" id="KW-1185">Reference proteome</keyword>
<keyword evidence="1" id="KW-0732">Signal</keyword>
<dbReference type="OrthoDB" id="6418612at2759"/>
<protein>
    <submittedName>
        <fullName evidence="2">Uncharacterized protein</fullName>
    </submittedName>
</protein>
<organism evidence="2 3">
    <name type="scientific">Nephila pilipes</name>
    <name type="common">Giant wood spider</name>
    <name type="synonym">Nephila maculata</name>
    <dbReference type="NCBI Taxonomy" id="299642"/>
    <lineage>
        <taxon>Eukaryota</taxon>
        <taxon>Metazoa</taxon>
        <taxon>Ecdysozoa</taxon>
        <taxon>Arthropoda</taxon>
        <taxon>Chelicerata</taxon>
        <taxon>Arachnida</taxon>
        <taxon>Araneae</taxon>
        <taxon>Araneomorphae</taxon>
        <taxon>Entelegynae</taxon>
        <taxon>Araneoidea</taxon>
        <taxon>Nephilidae</taxon>
        <taxon>Nephila</taxon>
    </lineage>
</organism>
<dbReference type="EMBL" id="BMAW01060120">
    <property type="protein sequence ID" value="GFT24670.1"/>
    <property type="molecule type" value="Genomic_DNA"/>
</dbReference>
<dbReference type="Proteomes" id="UP000887013">
    <property type="component" value="Unassembled WGS sequence"/>
</dbReference>
<reference evidence="2" key="1">
    <citation type="submission" date="2020-08" db="EMBL/GenBank/DDBJ databases">
        <title>Multicomponent nature underlies the extraordinary mechanical properties of spider dragline silk.</title>
        <authorList>
            <person name="Kono N."/>
            <person name="Nakamura H."/>
            <person name="Mori M."/>
            <person name="Yoshida Y."/>
            <person name="Ohtoshi R."/>
            <person name="Malay A.D."/>
            <person name="Moran D.A.P."/>
            <person name="Tomita M."/>
            <person name="Numata K."/>
            <person name="Arakawa K."/>
        </authorList>
    </citation>
    <scope>NUCLEOTIDE SEQUENCE</scope>
</reference>
<evidence type="ECO:0000256" key="1">
    <source>
        <dbReference type="SAM" id="SignalP"/>
    </source>
</evidence>
<feature type="signal peptide" evidence="1">
    <location>
        <begin position="1"/>
        <end position="32"/>
    </location>
</feature>
<gene>
    <name evidence="2" type="primary">Wcon_00664</name>
    <name evidence="2" type="ORF">NPIL_30511</name>
</gene>
<feature type="chain" id="PRO_5036505012" evidence="1">
    <location>
        <begin position="33"/>
        <end position="348"/>
    </location>
</feature>
<accession>A0A8X6TM07</accession>
<dbReference type="AlphaFoldDB" id="A0A8X6TM07"/>